<feature type="transmembrane region" description="Helical" evidence="11">
    <location>
        <begin position="1891"/>
        <end position="1910"/>
    </location>
</feature>
<dbReference type="InterPro" id="IPR027417">
    <property type="entry name" value="P-loop_NTPase"/>
</dbReference>
<feature type="transmembrane region" description="Helical" evidence="11">
    <location>
        <begin position="814"/>
        <end position="839"/>
    </location>
</feature>
<keyword evidence="10 11" id="KW-0472">Membrane</keyword>
<evidence type="ECO:0000313" key="14">
    <source>
        <dbReference type="EMBL" id="KAI3842717.1"/>
    </source>
</evidence>
<feature type="transmembrane region" description="Helical" evidence="11">
    <location>
        <begin position="1324"/>
        <end position="1341"/>
    </location>
</feature>
<keyword evidence="5" id="KW-0677">Repeat</keyword>
<feature type="transmembrane region" description="Helical" evidence="11">
    <location>
        <begin position="2017"/>
        <end position="2041"/>
    </location>
</feature>
<feature type="transmembrane region" description="Helical" evidence="11">
    <location>
        <begin position="216"/>
        <end position="237"/>
    </location>
</feature>
<feature type="domain" description="ABC transporter" evidence="12">
    <location>
        <begin position="1008"/>
        <end position="1240"/>
    </location>
</feature>
<feature type="transmembrane region" description="Helical" evidence="11">
    <location>
        <begin position="942"/>
        <end position="961"/>
    </location>
</feature>
<evidence type="ECO:0000256" key="2">
    <source>
        <dbReference type="ARBA" id="ARBA00009726"/>
    </source>
</evidence>
<dbReference type="InterPro" id="IPR011527">
    <property type="entry name" value="ABC1_TM_dom"/>
</dbReference>
<evidence type="ECO:0000313" key="15">
    <source>
        <dbReference type="Proteomes" id="UP001202328"/>
    </source>
</evidence>
<dbReference type="CDD" id="cd18580">
    <property type="entry name" value="ABC_6TM_ABCC_D2"/>
    <property type="match status" value="2"/>
</dbReference>
<dbReference type="GO" id="GO:0005524">
    <property type="term" value="F:ATP binding"/>
    <property type="evidence" value="ECO:0007669"/>
    <property type="project" value="UniProtKB-KW"/>
</dbReference>
<evidence type="ECO:0000256" key="10">
    <source>
        <dbReference type="ARBA" id="ARBA00023136"/>
    </source>
</evidence>
<feature type="transmembrane region" description="Helical" evidence="11">
    <location>
        <begin position="72"/>
        <end position="93"/>
    </location>
</feature>
<evidence type="ECO:0000256" key="5">
    <source>
        <dbReference type="ARBA" id="ARBA00022737"/>
    </source>
</evidence>
<dbReference type="Proteomes" id="UP001202328">
    <property type="component" value="Unassembled WGS sequence"/>
</dbReference>
<feature type="domain" description="ABC transporter" evidence="12">
    <location>
        <begin position="1604"/>
        <end position="1825"/>
    </location>
</feature>
<feature type="transmembrane region" description="Helical" evidence="11">
    <location>
        <begin position="310"/>
        <end position="329"/>
    </location>
</feature>
<dbReference type="CDD" id="cd03250">
    <property type="entry name" value="ABCC_MRP_domain1"/>
    <property type="match status" value="2"/>
</dbReference>
<evidence type="ECO:0000256" key="8">
    <source>
        <dbReference type="ARBA" id="ARBA00022967"/>
    </source>
</evidence>
<dbReference type="GO" id="GO:0016020">
    <property type="term" value="C:membrane"/>
    <property type="evidence" value="ECO:0007669"/>
    <property type="project" value="UniProtKB-SubCell"/>
</dbReference>
<dbReference type="GO" id="GO:0140359">
    <property type="term" value="F:ABC-type transporter activity"/>
    <property type="evidence" value="ECO:0007669"/>
    <property type="project" value="InterPro"/>
</dbReference>
<evidence type="ECO:0000256" key="4">
    <source>
        <dbReference type="ARBA" id="ARBA00022692"/>
    </source>
</evidence>
<feature type="transmembrane region" description="Helical" evidence="11">
    <location>
        <begin position="728"/>
        <end position="752"/>
    </location>
</feature>
<feature type="transmembrane region" description="Helical" evidence="11">
    <location>
        <begin position="689"/>
        <end position="708"/>
    </location>
</feature>
<evidence type="ECO:0000259" key="12">
    <source>
        <dbReference type="PROSITE" id="PS50893"/>
    </source>
</evidence>
<feature type="domain" description="ABC transmembrane type-1" evidence="13">
    <location>
        <begin position="1896"/>
        <end position="2165"/>
    </location>
</feature>
<feature type="domain" description="ABC transporter" evidence="12">
    <location>
        <begin position="2210"/>
        <end position="2442"/>
    </location>
</feature>
<keyword evidence="15" id="KW-1185">Reference proteome</keyword>
<dbReference type="FunFam" id="1.20.1560.10:FF:000002">
    <property type="entry name" value="ABC transporter C family member 5"/>
    <property type="match status" value="2"/>
</dbReference>
<keyword evidence="7" id="KW-0067">ATP-binding</keyword>
<keyword evidence="4 11" id="KW-0812">Transmembrane</keyword>
<dbReference type="InterPro" id="IPR044746">
    <property type="entry name" value="ABCC_6TM_D1"/>
</dbReference>
<evidence type="ECO:0000256" key="9">
    <source>
        <dbReference type="ARBA" id="ARBA00022989"/>
    </source>
</evidence>
<keyword evidence="3" id="KW-0813">Transport</keyword>
<feature type="transmembrane region" description="Helical" evidence="11">
    <location>
        <begin position="2117"/>
        <end position="2137"/>
    </location>
</feature>
<dbReference type="InterPro" id="IPR050173">
    <property type="entry name" value="ABC_transporter_C-like"/>
</dbReference>
<organism evidence="14 15">
    <name type="scientific">Papaver atlanticum</name>
    <dbReference type="NCBI Taxonomy" id="357466"/>
    <lineage>
        <taxon>Eukaryota</taxon>
        <taxon>Viridiplantae</taxon>
        <taxon>Streptophyta</taxon>
        <taxon>Embryophyta</taxon>
        <taxon>Tracheophyta</taxon>
        <taxon>Spermatophyta</taxon>
        <taxon>Magnoliopsida</taxon>
        <taxon>Ranunculales</taxon>
        <taxon>Papaveraceae</taxon>
        <taxon>Papaveroideae</taxon>
        <taxon>Papaver</taxon>
    </lineage>
</organism>
<dbReference type="PANTHER" id="PTHR24223:SF263">
    <property type="entry name" value="ABC-TYPE XENOBIOTIC TRANSPORTER"/>
    <property type="match status" value="1"/>
</dbReference>
<evidence type="ECO:0000256" key="7">
    <source>
        <dbReference type="ARBA" id="ARBA00022840"/>
    </source>
</evidence>
<evidence type="ECO:0000256" key="6">
    <source>
        <dbReference type="ARBA" id="ARBA00022741"/>
    </source>
</evidence>
<feature type="transmembrane region" description="Helical" evidence="11">
    <location>
        <begin position="1426"/>
        <end position="1445"/>
    </location>
</feature>
<feature type="domain" description="ABC transmembrane type-1" evidence="13">
    <location>
        <begin position="694"/>
        <end position="963"/>
    </location>
</feature>
<dbReference type="InterPro" id="IPR017871">
    <property type="entry name" value="ABC_transporter-like_CS"/>
</dbReference>
<keyword evidence="9 11" id="KW-1133">Transmembrane helix</keyword>
<sequence length="2454" mass="274669">MDNHIKSETPFAKAGFLSKLSFWWLNPLMKKGKKKVLEDDDIPMLRKRDRAETCYLMFMEQLKKQKQTEPSVLWVIILCYWKEILISGFFALFNTITLSASPLFLGAFIDVAEGKESFKHEGYVLVILLLFTKFIESLSQRQWYFRCGLLGIEVRSLLSAAIYKKQLRVSSAAKTKLSAGEIINYVTVDCYRVGDFPLWLHHTWAACLQVCLGLAILFRAVGVASIAAFVVIVLSVLCNTPLAKLQHEFQSKLVIAQDKRLKAISEAILNIKVLKLYAWEMYFKSVIDRLRKEEVKFLEANQQMKGYNTFLFWISPVLVSAATFVTCYFTRVPLNPGNVFTFLATLRVLQEPVMRTPDIIAMTIHAKVAFRRIVIFLAAEELECEKFRKMECTEHHKHAISISSGNFSWEGNPSMLTLKSVNLEVKSGDKVAICGEVGAGKSTLLAAILGEVPKVEGMVQAYGKIAYVSQMAWIQSGSIQDNILFGCSMDKQKYQETIEKCSLVKDLEMLPYGDLTEIGERGINLSGGQKQRIQLARALYQDADIYLLDDPFSAVDADTAGNIFNEYIMGALLGKTVLLVTHQVDFLQSFDSILLMADGEIQHVAPYHLMLSSNRAFHNLFKAHKDTATAEIVSSPDKCGISSEDTQKIYCRDQLIGSVEHQLIEREERETGDTGWKPYLQYLNQNKGFFYFSVAIICQIIFLVFQILQNYWMAANVQNPAVSKLRLVLTFSLIGCSSMFFTLFRSLATVALGMKASESIFSQLLSSLFHAPTAFYESTPLGRILSRVSSDLSIVDLDLASNFVKTVMAAIITLAYLGVLAVITWQVVFVSIPMVYMVILVQRYYSASANELMRINGTSKSMIASHLGESITGAVTIRAFGEEDRFFTENLNLIDRDASSSFHIFSANEWLIQRLETLCAIILCSSALVMVLLPAKTIGSGYIGMTLAFGLALNMHLVFAVQVKCTLANDIISVERLNQYMLIPSEASEVIEENRPLPSWPAIGRVEIRDLKIRYRLNTPIVLHGISCTFEGGHKIGIVGRTGSGKSTLIGALFRLVEPVEGKIIIDGIDISTIGLHDLRSRLGIIPQDPTLFNGTVRYNLDPLSQHTDQEIWEVLAKCQLRETVREKEKGLDSSVQQDGVNWSMGQRQLFCLGRALLRGSQILVLDEATASIDNTTDAILQQTIRTEFKKCTVITVAHRIPTIMDSSMVLVLSDAGFLSKLSFWWLNPLMKKGKKKALEDDDIPMLRKKDRAETCYLMFMEQLKKQKQTEPSILWVIILCYWKEILISGFFALFNTITVSASPLFLGAFIDVAEGKESFKHEGYVLVILLLFTKFIESLSQRHWFFRCRSMGIEVRSLLSAAIYKKQLRVSSAAKTKLSAGEIINYVTVDCYRVGEFPFWLHQTWAACLQICLGLAILFRAVGVASFAALVVIILSVICNTPLAKLQHKFQSKLVIAQDKRLKAISEAILNIKILKLYAWEMYFKSVIDRLRKEEVKFLESAQRMKGYNTFLFWISPILVSSATFVTCYFTGVPLNPGNVFTFLATLRVLQEPVMLTPDIIAMTIHAKVAFRRIAIFLAAEELDCKKFRQMECTEHHKHAISISSGNFSWEGNPSMLTLKSVNLEVKSGDKVAICGEVGAGKSTLLAAILGEVPKVEGIVQAHGKIAYVSQMAWIQSGSIQDNILFGCTMDKQKYQETIEKCSLVKDLEMLPYGDLTEIGERGINLSGGQKQRIQLARALYQDADIYLLDDPFSAVDADTAGNIFNEYIMGALSGKTILLVTHQVDFLQSFDSILLMADGEIQHVAPYHLMLSSNRAFHDLFKAHKETMTAEIGASPDKSGIFSEETQKIYCRDQLIGSVEHQLIEQEERETGDTGWKPYLQYLNQNKGFFYFSVAIISQIIFLAFQVLQNYWMAANVQNPVVSKLRLVLTYSLIGCSSMFFTLFRSLATVALGMTASESIFEQLLSSLFHAPTAFYESTPLGRILSRVSSDLSIVDLDLASNFVKAVMGAITTAAYLGVLAVITWQVVFVTVPMVYMVILVQRYYSASANEFMRINGTSKSMIASHLGESITGAMTIRAFGVEDRFFTENLNLIDRNASSSFHIFSANEWLIQRLETICAIILCSSTLVMVLLPAKTIGSGYIGMTLAFGLSLNMHLVFAVQVKCTLANDIISVERLNQYMQIPSEASEVIEENRPLPSWPAIGRVEIRGLKIRYRLNTPIVLHGISCTFEGGQKIGIVGRTGSGKSTLIGALFRLVEPIEGKIIIDGVDISTIGLHDLRSRLGIIPQDPTLFNGTVRYNLDPLSQHTDQEIWEVLAKCQLRETVQEKEEGLDSSVQQDGVNWSMGQRQLFCLGRALLRGSQILVLDEATASIDNTTDAILQQTIRTEFKKCTVITVAHRIPTITDSSMVLVLSDGKIMEYDEPMKLMKMEGSLFGQLVKEYWSHIHSADST</sequence>
<dbReference type="PANTHER" id="PTHR24223">
    <property type="entry name" value="ATP-BINDING CASSETTE SUB-FAMILY C"/>
    <property type="match status" value="1"/>
</dbReference>
<dbReference type="InterPro" id="IPR044726">
    <property type="entry name" value="ABCC_6TM_D2"/>
</dbReference>
<keyword evidence="8" id="KW-1278">Translocase</keyword>
<dbReference type="EMBL" id="JAJJMB010017052">
    <property type="protein sequence ID" value="KAI3842717.1"/>
    <property type="molecule type" value="Genomic_DNA"/>
</dbReference>
<feature type="transmembrane region" description="Helical" evidence="11">
    <location>
        <begin position="1512"/>
        <end position="1533"/>
    </location>
</feature>
<name>A0AAD4RYT1_9MAGN</name>
<feature type="transmembrane region" description="Helical" evidence="11">
    <location>
        <begin position="2144"/>
        <end position="2163"/>
    </location>
</feature>
<comment type="caution">
    <text evidence="14">The sequence shown here is derived from an EMBL/GenBank/DDBJ whole genome shotgun (WGS) entry which is preliminary data.</text>
</comment>
<comment type="subcellular location">
    <subcellularLocation>
        <location evidence="1">Membrane</location>
        <topology evidence="1">Multi-pass membrane protein</topology>
    </subcellularLocation>
</comment>
<dbReference type="InterPro" id="IPR003439">
    <property type="entry name" value="ABC_transporter-like_ATP-bd"/>
</dbReference>
<evidence type="ECO:0000256" key="11">
    <source>
        <dbReference type="SAM" id="Phobius"/>
    </source>
</evidence>
<feature type="transmembrane region" description="Helical" evidence="11">
    <location>
        <begin position="915"/>
        <end position="935"/>
    </location>
</feature>
<dbReference type="Gene3D" id="3.40.50.300">
    <property type="entry name" value="P-loop containing nucleotide triphosphate hydrolases"/>
    <property type="match status" value="4"/>
</dbReference>
<dbReference type="FunFam" id="3.40.50.300:FF:000169">
    <property type="entry name" value="ABC transporter C family member 3"/>
    <property type="match status" value="2"/>
</dbReference>
<evidence type="ECO:0000259" key="13">
    <source>
        <dbReference type="PROSITE" id="PS50929"/>
    </source>
</evidence>
<dbReference type="FunFam" id="3.40.50.300:FF:000508">
    <property type="entry name" value="ABC transporter C family member 5"/>
    <property type="match status" value="2"/>
</dbReference>
<dbReference type="Gene3D" id="1.20.1560.10">
    <property type="entry name" value="ABC transporter type 1, transmembrane domain"/>
    <property type="match status" value="4"/>
</dbReference>
<comment type="similarity">
    <text evidence="2">Belongs to the ABC transporter superfamily. ABCC family. Conjugate transporter (TC 3.A.1.208) subfamily.</text>
</comment>
<dbReference type="FunFam" id="1.20.1560.10:FF:000003">
    <property type="entry name" value="ABC transporter C family member 10"/>
    <property type="match status" value="2"/>
</dbReference>
<accession>A0AAD4RYT1</accession>
<dbReference type="CDD" id="cd03244">
    <property type="entry name" value="ABCC_MRP_domain2"/>
    <property type="match status" value="2"/>
</dbReference>
<feature type="domain" description="ABC transporter" evidence="12">
    <location>
        <begin position="402"/>
        <end position="623"/>
    </location>
</feature>
<keyword evidence="6" id="KW-0547">Nucleotide-binding</keyword>
<gene>
    <name evidence="14" type="ORF">MKW98_015384</name>
</gene>
<reference evidence="14" key="1">
    <citation type="submission" date="2022-04" db="EMBL/GenBank/DDBJ databases">
        <title>A functionally conserved STORR gene fusion in Papaver species that diverged 16.8 million years ago.</title>
        <authorList>
            <person name="Catania T."/>
        </authorList>
    </citation>
    <scope>NUCLEOTIDE SEQUENCE</scope>
    <source>
        <strain evidence="14">S-188037</strain>
    </source>
</reference>
<dbReference type="GO" id="GO:0016887">
    <property type="term" value="F:ATP hydrolysis activity"/>
    <property type="evidence" value="ECO:0007669"/>
    <property type="project" value="InterPro"/>
</dbReference>
<dbReference type="SUPFAM" id="SSF52540">
    <property type="entry name" value="P-loop containing nucleoside triphosphate hydrolases"/>
    <property type="match status" value="4"/>
</dbReference>
<evidence type="ECO:0000256" key="1">
    <source>
        <dbReference type="ARBA" id="ARBA00004141"/>
    </source>
</evidence>
<dbReference type="Pfam" id="PF00005">
    <property type="entry name" value="ABC_tran"/>
    <property type="match status" value="4"/>
</dbReference>
<protein>
    <submittedName>
        <fullName evidence="14">Uncharacterized protein</fullName>
    </submittedName>
</protein>
<dbReference type="CDD" id="cd18579">
    <property type="entry name" value="ABC_6TM_ABCC_D1"/>
    <property type="match status" value="2"/>
</dbReference>
<dbReference type="SMART" id="SM00382">
    <property type="entry name" value="AAA"/>
    <property type="match status" value="4"/>
</dbReference>
<proteinExistence type="inferred from homology"/>
<evidence type="ECO:0000256" key="3">
    <source>
        <dbReference type="ARBA" id="ARBA00022448"/>
    </source>
</evidence>
<dbReference type="PROSITE" id="PS00211">
    <property type="entry name" value="ABC_TRANSPORTER_1"/>
    <property type="match status" value="2"/>
</dbReference>
<feature type="domain" description="ABC transmembrane type-1" evidence="13">
    <location>
        <begin position="1287"/>
        <end position="1567"/>
    </location>
</feature>
<feature type="domain" description="ABC transmembrane type-1" evidence="13">
    <location>
        <begin position="85"/>
        <end position="365"/>
    </location>
</feature>
<dbReference type="InterPro" id="IPR036640">
    <property type="entry name" value="ABC1_TM_sf"/>
</dbReference>
<dbReference type="PROSITE" id="PS50893">
    <property type="entry name" value="ABC_TRANSPORTER_2"/>
    <property type="match status" value="4"/>
</dbReference>
<dbReference type="Pfam" id="PF00664">
    <property type="entry name" value="ABC_membrane"/>
    <property type="match status" value="4"/>
</dbReference>
<dbReference type="InterPro" id="IPR003593">
    <property type="entry name" value="AAA+_ATPase"/>
</dbReference>
<dbReference type="SUPFAM" id="SSF90123">
    <property type="entry name" value="ABC transporter transmembrane region"/>
    <property type="match status" value="4"/>
</dbReference>
<dbReference type="PROSITE" id="PS50929">
    <property type="entry name" value="ABC_TM1F"/>
    <property type="match status" value="4"/>
</dbReference>
<feature type="transmembrane region" description="Helical" evidence="11">
    <location>
        <begin position="1930"/>
        <end position="1950"/>
    </location>
</feature>